<organism evidence="2 3">
    <name type="scientific">Polarella glacialis</name>
    <name type="common">Dinoflagellate</name>
    <dbReference type="NCBI Taxonomy" id="89957"/>
    <lineage>
        <taxon>Eukaryota</taxon>
        <taxon>Sar</taxon>
        <taxon>Alveolata</taxon>
        <taxon>Dinophyceae</taxon>
        <taxon>Suessiales</taxon>
        <taxon>Suessiaceae</taxon>
        <taxon>Polarella</taxon>
    </lineage>
</organism>
<name>A0A813DKM2_POLGL</name>
<sequence>WWVLEHGSRQEAAARKQADASKVEEVSVASQMPSNNNNFHSNNNSTTTTSHNNKNNNNHNTNSNNNSAGASFKAAGMSETTPIVDVCGCACWCRYLIRTFKLRYWHWR</sequence>
<feature type="non-terminal residue" evidence="2">
    <location>
        <position position="108"/>
    </location>
</feature>
<dbReference type="Proteomes" id="UP000654075">
    <property type="component" value="Unassembled WGS sequence"/>
</dbReference>
<feature type="region of interest" description="Disordered" evidence="1">
    <location>
        <begin position="1"/>
        <end position="71"/>
    </location>
</feature>
<keyword evidence="3" id="KW-1185">Reference proteome</keyword>
<gene>
    <name evidence="2" type="ORF">PGLA1383_LOCUS5504</name>
</gene>
<feature type="compositionally biased region" description="Basic and acidic residues" evidence="1">
    <location>
        <begin position="1"/>
        <end position="25"/>
    </location>
</feature>
<protein>
    <submittedName>
        <fullName evidence="2">Uncharacterized protein</fullName>
    </submittedName>
</protein>
<reference evidence="2" key="1">
    <citation type="submission" date="2021-02" db="EMBL/GenBank/DDBJ databases">
        <authorList>
            <person name="Dougan E. K."/>
            <person name="Rhodes N."/>
            <person name="Thang M."/>
            <person name="Chan C."/>
        </authorList>
    </citation>
    <scope>NUCLEOTIDE SEQUENCE</scope>
</reference>
<dbReference type="AlphaFoldDB" id="A0A813DKM2"/>
<evidence type="ECO:0000313" key="2">
    <source>
        <dbReference type="EMBL" id="CAE8586656.1"/>
    </source>
</evidence>
<comment type="caution">
    <text evidence="2">The sequence shown here is derived from an EMBL/GenBank/DDBJ whole genome shotgun (WGS) entry which is preliminary data.</text>
</comment>
<accession>A0A813DKM2</accession>
<evidence type="ECO:0000256" key="1">
    <source>
        <dbReference type="SAM" id="MobiDB-lite"/>
    </source>
</evidence>
<dbReference type="EMBL" id="CAJNNV010002163">
    <property type="protein sequence ID" value="CAE8586656.1"/>
    <property type="molecule type" value="Genomic_DNA"/>
</dbReference>
<feature type="compositionally biased region" description="Low complexity" evidence="1">
    <location>
        <begin position="34"/>
        <end position="67"/>
    </location>
</feature>
<evidence type="ECO:0000313" key="3">
    <source>
        <dbReference type="Proteomes" id="UP000654075"/>
    </source>
</evidence>
<proteinExistence type="predicted"/>